<dbReference type="InParanoid" id="A5DZ75"/>
<dbReference type="InterPro" id="IPR040155">
    <property type="entry name" value="CEBPZ/Mak21-like"/>
</dbReference>
<feature type="compositionally biased region" description="Basic and acidic residues" evidence="2">
    <location>
        <begin position="364"/>
        <end position="400"/>
    </location>
</feature>
<feature type="compositionally biased region" description="Acidic residues" evidence="2">
    <location>
        <begin position="671"/>
        <end position="688"/>
    </location>
</feature>
<feature type="region of interest" description="Disordered" evidence="2">
    <location>
        <begin position="142"/>
        <end position="188"/>
    </location>
</feature>
<dbReference type="HOGENOM" id="CLU_003417_4_0_1"/>
<dbReference type="PANTHER" id="PTHR12048:SF0">
    <property type="entry name" value="CCAAT_ENHANCER-BINDING PROTEIN ZETA"/>
    <property type="match status" value="1"/>
</dbReference>
<dbReference type="GO" id="GO:0000027">
    <property type="term" value="P:ribosomal large subunit assembly"/>
    <property type="evidence" value="ECO:0007669"/>
    <property type="project" value="EnsemblFungi"/>
</dbReference>
<dbReference type="OrthoDB" id="28947at2759"/>
<dbReference type="GO" id="GO:0005730">
    <property type="term" value="C:nucleolus"/>
    <property type="evidence" value="ECO:0007669"/>
    <property type="project" value="EnsemblFungi"/>
</dbReference>
<feature type="compositionally biased region" description="Basic and acidic residues" evidence="2">
    <location>
        <begin position="689"/>
        <end position="707"/>
    </location>
</feature>
<protein>
    <recommendedName>
        <fullName evidence="3">CCAAT-binding factor domain-containing protein</fullName>
    </recommendedName>
</protein>
<dbReference type="InterPro" id="IPR016024">
    <property type="entry name" value="ARM-type_fold"/>
</dbReference>
<feature type="compositionally biased region" description="Basic residues" evidence="2">
    <location>
        <begin position="164"/>
        <end position="179"/>
    </location>
</feature>
<comment type="similarity">
    <text evidence="1">Belongs to the CBF/MAK21 family.</text>
</comment>
<dbReference type="Proteomes" id="UP000001996">
    <property type="component" value="Unassembled WGS sequence"/>
</dbReference>
<dbReference type="OMA" id="EIWCNDE"/>
<evidence type="ECO:0000256" key="1">
    <source>
        <dbReference type="ARBA" id="ARBA00007797"/>
    </source>
</evidence>
<reference evidence="4 5" key="1">
    <citation type="journal article" date="2009" name="Nature">
        <title>Evolution of pathogenicity and sexual reproduction in eight Candida genomes.</title>
        <authorList>
            <person name="Butler G."/>
            <person name="Rasmussen M.D."/>
            <person name="Lin M.F."/>
            <person name="Santos M.A."/>
            <person name="Sakthikumar S."/>
            <person name="Munro C.A."/>
            <person name="Rheinbay E."/>
            <person name="Grabherr M."/>
            <person name="Forche A."/>
            <person name="Reedy J.L."/>
            <person name="Agrafioti I."/>
            <person name="Arnaud M.B."/>
            <person name="Bates S."/>
            <person name="Brown A.J."/>
            <person name="Brunke S."/>
            <person name="Costanzo M.C."/>
            <person name="Fitzpatrick D.A."/>
            <person name="de Groot P.W."/>
            <person name="Harris D."/>
            <person name="Hoyer L.L."/>
            <person name="Hube B."/>
            <person name="Klis F.M."/>
            <person name="Kodira C."/>
            <person name="Lennard N."/>
            <person name="Logue M.E."/>
            <person name="Martin R."/>
            <person name="Neiman A.M."/>
            <person name="Nikolaou E."/>
            <person name="Quail M.A."/>
            <person name="Quinn J."/>
            <person name="Santos M.C."/>
            <person name="Schmitzberger F.F."/>
            <person name="Sherlock G."/>
            <person name="Shah P."/>
            <person name="Silverstein K.A."/>
            <person name="Skrzypek M.S."/>
            <person name="Soll D."/>
            <person name="Staggs R."/>
            <person name="Stansfield I."/>
            <person name="Stumpf M.P."/>
            <person name="Sudbery P.E."/>
            <person name="Srikantha T."/>
            <person name="Zeng Q."/>
            <person name="Berman J."/>
            <person name="Berriman M."/>
            <person name="Heitman J."/>
            <person name="Gow N.A."/>
            <person name="Lorenz M.C."/>
            <person name="Birren B.W."/>
            <person name="Kellis M."/>
            <person name="Cuomo C.A."/>
        </authorList>
    </citation>
    <scope>NUCLEOTIDE SEQUENCE [LARGE SCALE GENOMIC DNA]</scope>
    <source>
        <strain evidence="5">ATCC 11503 / BCRC 21390 / CBS 2605 / JCM 1781 / NBRC 1676 / NRRL YB-4239</strain>
    </source>
</reference>
<name>A5DZ75_LODEL</name>
<evidence type="ECO:0000256" key="2">
    <source>
        <dbReference type="SAM" id="MobiDB-lite"/>
    </source>
</evidence>
<dbReference type="KEGG" id="lel:PVL30_003509"/>
<evidence type="ECO:0000313" key="4">
    <source>
        <dbReference type="EMBL" id="EDK44483.1"/>
    </source>
</evidence>
<evidence type="ECO:0000313" key="5">
    <source>
        <dbReference type="Proteomes" id="UP000001996"/>
    </source>
</evidence>
<dbReference type="Pfam" id="PF03914">
    <property type="entry name" value="CBF"/>
    <property type="match status" value="1"/>
</dbReference>
<dbReference type="PANTHER" id="PTHR12048">
    <property type="entry name" value="CCAAT-BINDING FACTOR-RELATED"/>
    <property type="match status" value="1"/>
</dbReference>
<sequence>MLKKWYFKFIQILEKLLQDSIVHVRMSALTHTFDLLSAKPEQEVNLLKLGVNKLGDMDNKVSAKASYSILQLQQAHPAMKKIIVDAVIDIIFQSNNDDHSKYYGVTTLNQTIITRKEVELANTLVKTYFALFEKVLLESNSLSKDGEGDKSNNNGVGKSEKGRHNNRKNFKKGKKGGRSVKKEEKTEHEIIEEKNTKMFSALLTGLNRAFPFSELPNDVFQVHLDTLFKITHSANFNTAIQALVLINHIVSQQKINSDRYYRTLYESLLDSRLVNTSKQGIYLNLLYKSLKHDKDNVPRVLAFVKRIMQVILHWLNVGAIAGMLFLLIELSKTIPEVFDLLVEKAARPDQDEESEKQQAQVEVQKQKQKQEQEQEQEPKSLDEKEITPDSLYDPKKRDPTHANAQNSSLWEINQFLNHYHPTVAIYASSIIDGTPQPKPDLGLYTLAHFLDRFVYKNAKQKAQTKGSSIMQPLGGTHTGDLLVKSTNVLNKEVPANTENWLNKKVTDIKADERFFHQYFTTKVQKIKNKKVHKDGDVGDVDIDDEIERDGDMDDEEVWKALVKSKPDVEDDISDGGFSDFDEADFSDMDDDDDDDDGDQENDEEREGELPSDLDEDGEDVVGEVDFSENEGSFDEDEEDDFDEEEREMFNINQDDEFSDSEVDLDALNGVDEVEEEDEEEEETEGESELVEKTNKKRSRADEKDSLKKGKKSKRQRVKDLPLFASPEDFAQYLE</sequence>
<dbReference type="InterPro" id="IPR005612">
    <property type="entry name" value="CCAAT-binding_factor"/>
</dbReference>
<feature type="compositionally biased region" description="Acidic residues" evidence="2">
    <location>
        <begin position="568"/>
        <end position="646"/>
    </location>
</feature>
<accession>A5DZ75</accession>
<feature type="domain" description="CCAAT-binding factor" evidence="3">
    <location>
        <begin position="239"/>
        <end position="427"/>
    </location>
</feature>
<gene>
    <name evidence="4" type="ORF">LELG_02662</name>
</gene>
<evidence type="ECO:0000259" key="3">
    <source>
        <dbReference type="Pfam" id="PF03914"/>
    </source>
</evidence>
<dbReference type="GO" id="GO:0042802">
    <property type="term" value="F:identical protein binding"/>
    <property type="evidence" value="ECO:0007669"/>
    <property type="project" value="EnsemblFungi"/>
</dbReference>
<dbReference type="GeneID" id="5233281"/>
<dbReference type="EMBL" id="CH981526">
    <property type="protein sequence ID" value="EDK44483.1"/>
    <property type="molecule type" value="Genomic_DNA"/>
</dbReference>
<dbReference type="SUPFAM" id="SSF48371">
    <property type="entry name" value="ARM repeat"/>
    <property type="match status" value="1"/>
</dbReference>
<proteinExistence type="inferred from homology"/>
<feature type="region of interest" description="Disordered" evidence="2">
    <location>
        <begin position="568"/>
        <end position="734"/>
    </location>
</feature>
<dbReference type="FunCoup" id="A5DZ75">
    <property type="interactions" value="974"/>
</dbReference>
<organism evidence="4 5">
    <name type="scientific">Lodderomyces elongisporus (strain ATCC 11503 / CBS 2605 / JCM 1781 / NBRC 1676 / NRRL YB-4239)</name>
    <name type="common">Yeast</name>
    <name type="synonym">Saccharomyces elongisporus</name>
    <dbReference type="NCBI Taxonomy" id="379508"/>
    <lineage>
        <taxon>Eukaryota</taxon>
        <taxon>Fungi</taxon>
        <taxon>Dikarya</taxon>
        <taxon>Ascomycota</taxon>
        <taxon>Saccharomycotina</taxon>
        <taxon>Pichiomycetes</taxon>
        <taxon>Debaryomycetaceae</taxon>
        <taxon>Candida/Lodderomyces clade</taxon>
        <taxon>Lodderomyces</taxon>
    </lineage>
</organism>
<dbReference type="VEuPathDB" id="FungiDB:LELG_02662"/>
<feature type="region of interest" description="Disordered" evidence="2">
    <location>
        <begin position="348"/>
        <end position="402"/>
    </location>
</feature>
<dbReference type="AlphaFoldDB" id="A5DZ75"/>
<dbReference type="GO" id="GO:0030690">
    <property type="term" value="C:Noc1p-Noc2p complex"/>
    <property type="evidence" value="ECO:0007669"/>
    <property type="project" value="EnsemblFungi"/>
</dbReference>
<keyword evidence="5" id="KW-1185">Reference proteome</keyword>
<dbReference type="eggNOG" id="KOG2038">
    <property type="taxonomic scope" value="Eukaryota"/>
</dbReference>
<feature type="compositionally biased region" description="Acidic residues" evidence="2">
    <location>
        <begin position="653"/>
        <end position="664"/>
    </location>
</feature>
<dbReference type="STRING" id="379508.A5DZ75"/>